<organism evidence="1 2">
    <name type="scientific">Nocardia aurantia</name>
    <dbReference type="NCBI Taxonomy" id="2585199"/>
    <lineage>
        <taxon>Bacteria</taxon>
        <taxon>Bacillati</taxon>
        <taxon>Actinomycetota</taxon>
        <taxon>Actinomycetes</taxon>
        <taxon>Mycobacteriales</taxon>
        <taxon>Nocardiaceae</taxon>
        <taxon>Nocardia</taxon>
    </lineage>
</organism>
<gene>
    <name evidence="1" type="ORF">NRB56_05480</name>
</gene>
<evidence type="ECO:0000313" key="1">
    <source>
        <dbReference type="EMBL" id="MQY24994.1"/>
    </source>
</evidence>
<proteinExistence type="predicted"/>
<accession>A0A7K0DJN2</accession>
<dbReference type="AlphaFoldDB" id="A0A7K0DJN2"/>
<comment type="caution">
    <text evidence="1">The sequence shown here is derived from an EMBL/GenBank/DDBJ whole genome shotgun (WGS) entry which is preliminary data.</text>
</comment>
<dbReference type="OrthoDB" id="4563658at2"/>
<keyword evidence="2" id="KW-1185">Reference proteome</keyword>
<name>A0A7K0DJN2_9NOCA</name>
<dbReference type="Proteomes" id="UP000431401">
    <property type="component" value="Unassembled WGS sequence"/>
</dbReference>
<dbReference type="RefSeq" id="WP_153338836.1">
    <property type="nucleotide sequence ID" value="NZ_WEGI01000001.1"/>
</dbReference>
<protein>
    <submittedName>
        <fullName evidence="1">Uncharacterized protein</fullName>
    </submittedName>
</protein>
<dbReference type="EMBL" id="WEGI01000001">
    <property type="protein sequence ID" value="MQY24994.1"/>
    <property type="molecule type" value="Genomic_DNA"/>
</dbReference>
<evidence type="ECO:0000313" key="2">
    <source>
        <dbReference type="Proteomes" id="UP000431401"/>
    </source>
</evidence>
<sequence length="166" mass="17982">MSESSWHRIRSDEPPAVQLNNISRRGNLTPEDADIDAAEEHWGDLRTVVPPTYPESTAGSVTFLPVTLDDSVVGYISAADDGTSAGYLPRAVAGEAGRMAGGLWVSRFWDAYAAKLTPVQAIRRARTLQTSQAHLFGFVAAAATERHLPTLAELYRFAGVPHPNHT</sequence>
<reference evidence="1 2" key="1">
    <citation type="submission" date="2019-10" db="EMBL/GenBank/DDBJ databases">
        <title>Nocardia macrotermitis sp. nov. and Nocardia aurantia sp. nov., isolated from the gut of fungus growing-termite Macrotermes natalensis.</title>
        <authorList>
            <person name="Benndorf R."/>
            <person name="Schwitalla J."/>
            <person name="Martin K."/>
            <person name="De Beer W."/>
            <person name="Kaster A.-K."/>
            <person name="Vollmers J."/>
            <person name="Poulsen M."/>
            <person name="Beemelmanns C."/>
        </authorList>
    </citation>
    <scope>NUCLEOTIDE SEQUENCE [LARGE SCALE GENOMIC DNA]</scope>
    <source>
        <strain evidence="1 2">RB56</strain>
    </source>
</reference>